<sequence>MWLLYSASDTAVAKLMSELTYESSKRAEKLPMMSEMLIKLESKAPEQAMELLKEFKEYSWKPLSSYVHGGIHAMQRHGKGYPSDLLEQVLKASNGVLLMTGMLLVILSGDSRYSGKIPRVQIKYSDCLPPIKLPHSVS</sequence>
<evidence type="ECO:0000313" key="2">
    <source>
        <dbReference type="Proteomes" id="UP001161389"/>
    </source>
</evidence>
<accession>A0AA37SE14</accession>
<protein>
    <submittedName>
        <fullName evidence="1">Uncharacterized protein</fullName>
    </submittedName>
</protein>
<dbReference type="AlphaFoldDB" id="A0AA37SE14"/>
<reference evidence="1" key="2">
    <citation type="submission" date="2023-01" db="EMBL/GenBank/DDBJ databases">
        <title>Draft genome sequence of Litoribrevibacter albus strain NBRC 110071.</title>
        <authorList>
            <person name="Sun Q."/>
            <person name="Mori K."/>
        </authorList>
    </citation>
    <scope>NUCLEOTIDE SEQUENCE</scope>
    <source>
        <strain evidence="1">NBRC 110071</strain>
    </source>
</reference>
<reference evidence="1" key="1">
    <citation type="journal article" date="2014" name="Int. J. Syst. Evol. Microbiol.">
        <title>Complete genome sequence of Corynebacterium casei LMG S-19264T (=DSM 44701T), isolated from a smear-ripened cheese.</title>
        <authorList>
            <consortium name="US DOE Joint Genome Institute (JGI-PGF)"/>
            <person name="Walter F."/>
            <person name="Albersmeier A."/>
            <person name="Kalinowski J."/>
            <person name="Ruckert C."/>
        </authorList>
    </citation>
    <scope>NUCLEOTIDE SEQUENCE</scope>
    <source>
        <strain evidence="1">NBRC 110071</strain>
    </source>
</reference>
<keyword evidence="2" id="KW-1185">Reference proteome</keyword>
<gene>
    <name evidence="1" type="ORF">GCM10007876_38000</name>
</gene>
<proteinExistence type="predicted"/>
<evidence type="ECO:0000313" key="1">
    <source>
        <dbReference type="EMBL" id="GLQ33320.1"/>
    </source>
</evidence>
<dbReference type="EMBL" id="BSNM01000026">
    <property type="protein sequence ID" value="GLQ33320.1"/>
    <property type="molecule type" value="Genomic_DNA"/>
</dbReference>
<comment type="caution">
    <text evidence="1">The sequence shown here is derived from an EMBL/GenBank/DDBJ whole genome shotgun (WGS) entry which is preliminary data.</text>
</comment>
<dbReference type="InterPro" id="IPR054257">
    <property type="entry name" value="DUF6988"/>
</dbReference>
<dbReference type="Pfam" id="PF22491">
    <property type="entry name" value="DUF6988"/>
    <property type="match status" value="1"/>
</dbReference>
<name>A0AA37SE14_9GAMM</name>
<dbReference type="Proteomes" id="UP001161389">
    <property type="component" value="Unassembled WGS sequence"/>
</dbReference>
<organism evidence="1 2">
    <name type="scientific">Litoribrevibacter albus</name>
    <dbReference type="NCBI Taxonomy" id="1473156"/>
    <lineage>
        <taxon>Bacteria</taxon>
        <taxon>Pseudomonadati</taxon>
        <taxon>Pseudomonadota</taxon>
        <taxon>Gammaproteobacteria</taxon>
        <taxon>Oceanospirillales</taxon>
        <taxon>Oceanospirillaceae</taxon>
        <taxon>Litoribrevibacter</taxon>
    </lineage>
</organism>